<keyword evidence="7 9" id="KW-1015">Disulfide bond</keyword>
<keyword evidence="9" id="KW-0349">Heme</keyword>
<dbReference type="GO" id="GO:0098552">
    <property type="term" value="C:side of membrane"/>
    <property type="evidence" value="ECO:0007669"/>
    <property type="project" value="UniProtKB-KW"/>
</dbReference>
<protein>
    <recommendedName>
        <fullName evidence="10">CFEM domain-containing protein</fullName>
    </recommendedName>
</protein>
<feature type="binding site" description="axial binding residue" evidence="9">
    <location>
        <position position="90"/>
    </location>
    <ligand>
        <name>heme</name>
        <dbReference type="ChEBI" id="CHEBI:30413"/>
    </ligand>
    <ligandPart>
        <name>Fe</name>
        <dbReference type="ChEBI" id="CHEBI:18248"/>
    </ligandPart>
</feature>
<dbReference type="EMBL" id="JAULSU010000002">
    <property type="protein sequence ID" value="KAK0625818.1"/>
    <property type="molecule type" value="Genomic_DNA"/>
</dbReference>
<name>A0AA39X227_9PEZI</name>
<dbReference type="GO" id="GO:0005576">
    <property type="term" value="C:extracellular region"/>
    <property type="evidence" value="ECO:0007669"/>
    <property type="project" value="UniProtKB-SubCell"/>
</dbReference>
<keyword evidence="12" id="KW-1185">Reference proteome</keyword>
<feature type="disulfide bond" evidence="9">
    <location>
        <begin position="86"/>
        <end position="93"/>
    </location>
</feature>
<gene>
    <name evidence="11" type="ORF">B0T14DRAFT_599335</name>
</gene>
<keyword evidence="9" id="KW-0408">Iron</keyword>
<dbReference type="Pfam" id="PF05730">
    <property type="entry name" value="CFEM"/>
    <property type="match status" value="1"/>
</dbReference>
<keyword evidence="9" id="KW-0479">Metal-binding</keyword>
<organism evidence="11 12">
    <name type="scientific">Immersiella caudata</name>
    <dbReference type="NCBI Taxonomy" id="314043"/>
    <lineage>
        <taxon>Eukaryota</taxon>
        <taxon>Fungi</taxon>
        <taxon>Dikarya</taxon>
        <taxon>Ascomycota</taxon>
        <taxon>Pezizomycotina</taxon>
        <taxon>Sordariomycetes</taxon>
        <taxon>Sordariomycetidae</taxon>
        <taxon>Sordariales</taxon>
        <taxon>Lasiosphaeriaceae</taxon>
        <taxon>Immersiella</taxon>
    </lineage>
</organism>
<keyword evidence="5" id="KW-0472">Membrane</keyword>
<evidence type="ECO:0000256" key="7">
    <source>
        <dbReference type="ARBA" id="ARBA00023157"/>
    </source>
</evidence>
<dbReference type="AlphaFoldDB" id="A0AA39X227"/>
<comment type="similarity">
    <text evidence="3">Belongs to the RBT5 family.</text>
</comment>
<evidence type="ECO:0000256" key="1">
    <source>
        <dbReference type="ARBA" id="ARBA00004589"/>
    </source>
</evidence>
<evidence type="ECO:0000256" key="4">
    <source>
        <dbReference type="ARBA" id="ARBA00022525"/>
    </source>
</evidence>
<evidence type="ECO:0000313" key="11">
    <source>
        <dbReference type="EMBL" id="KAK0625818.1"/>
    </source>
</evidence>
<evidence type="ECO:0000256" key="8">
    <source>
        <dbReference type="ARBA" id="ARBA00023288"/>
    </source>
</evidence>
<sequence>MFLIRTPSITIIFTSYSNIKAITSRPKQPTKPVNMRFSTIAVTAFAAFASASPLVKRQDVDTCPQVADIPECGATCIFAAFDDLGCAETDYACGCSQFDELRSKAALCVIGACGLGGAGAVVEAAQAVCDACASP</sequence>
<proteinExistence type="inferred from homology"/>
<keyword evidence="5" id="KW-0336">GPI-anchor</keyword>
<evidence type="ECO:0000256" key="9">
    <source>
        <dbReference type="PROSITE-ProRule" id="PRU01356"/>
    </source>
</evidence>
<evidence type="ECO:0000256" key="3">
    <source>
        <dbReference type="ARBA" id="ARBA00010031"/>
    </source>
</evidence>
<accession>A0AA39X227</accession>
<dbReference type="SMART" id="SM00747">
    <property type="entry name" value="CFEM"/>
    <property type="match status" value="1"/>
</dbReference>
<evidence type="ECO:0000256" key="2">
    <source>
        <dbReference type="ARBA" id="ARBA00004613"/>
    </source>
</evidence>
<feature type="domain" description="CFEM" evidence="10">
    <location>
        <begin position="34"/>
        <end position="135"/>
    </location>
</feature>
<comment type="caution">
    <text evidence="9">Lacks conserved residue(s) required for the propagation of feature annotation.</text>
</comment>
<dbReference type="PROSITE" id="PS52012">
    <property type="entry name" value="CFEM"/>
    <property type="match status" value="1"/>
</dbReference>
<dbReference type="GO" id="GO:0046872">
    <property type="term" value="F:metal ion binding"/>
    <property type="evidence" value="ECO:0007669"/>
    <property type="project" value="UniProtKB-UniRule"/>
</dbReference>
<evidence type="ECO:0000256" key="5">
    <source>
        <dbReference type="ARBA" id="ARBA00022622"/>
    </source>
</evidence>
<evidence type="ECO:0000259" key="10">
    <source>
        <dbReference type="PROSITE" id="PS52012"/>
    </source>
</evidence>
<comment type="caution">
    <text evidence="11">The sequence shown here is derived from an EMBL/GenBank/DDBJ whole genome shotgun (WGS) entry which is preliminary data.</text>
</comment>
<keyword evidence="8" id="KW-0449">Lipoprotein</keyword>
<evidence type="ECO:0000313" key="12">
    <source>
        <dbReference type="Proteomes" id="UP001175000"/>
    </source>
</evidence>
<keyword evidence="6" id="KW-0732">Signal</keyword>
<dbReference type="InterPro" id="IPR008427">
    <property type="entry name" value="Extracellular_membr_CFEM_dom"/>
</dbReference>
<keyword evidence="5" id="KW-0325">Glycoprotein</keyword>
<dbReference type="Proteomes" id="UP001175000">
    <property type="component" value="Unassembled WGS sequence"/>
</dbReference>
<evidence type="ECO:0000256" key="6">
    <source>
        <dbReference type="ARBA" id="ARBA00022729"/>
    </source>
</evidence>
<keyword evidence="4" id="KW-0964">Secreted</keyword>
<comment type="subcellular location">
    <subcellularLocation>
        <location evidence="1">Membrane</location>
        <topology evidence="1">Lipid-anchor</topology>
        <topology evidence="1">GPI-anchor</topology>
    </subcellularLocation>
    <subcellularLocation>
        <location evidence="2">Secreted</location>
    </subcellularLocation>
</comment>
<reference evidence="11" key="1">
    <citation type="submission" date="2023-06" db="EMBL/GenBank/DDBJ databases">
        <title>Genome-scale phylogeny and comparative genomics of the fungal order Sordariales.</title>
        <authorList>
            <consortium name="Lawrence Berkeley National Laboratory"/>
            <person name="Hensen N."/>
            <person name="Bonometti L."/>
            <person name="Westerberg I."/>
            <person name="Brannstrom I.O."/>
            <person name="Guillou S."/>
            <person name="Cros-Aarteil S."/>
            <person name="Calhoun S."/>
            <person name="Haridas S."/>
            <person name="Kuo A."/>
            <person name="Mondo S."/>
            <person name="Pangilinan J."/>
            <person name="Riley R."/>
            <person name="Labutti K."/>
            <person name="Andreopoulos B."/>
            <person name="Lipzen A."/>
            <person name="Chen C."/>
            <person name="Yanf M."/>
            <person name="Daum C."/>
            <person name="Ng V."/>
            <person name="Clum A."/>
            <person name="Steindorff A."/>
            <person name="Ohm R."/>
            <person name="Martin F."/>
            <person name="Silar P."/>
            <person name="Natvig D."/>
            <person name="Lalanne C."/>
            <person name="Gautier V."/>
            <person name="Ament-Velasquez S.L."/>
            <person name="Kruys A."/>
            <person name="Hutchinson M.I."/>
            <person name="Powell A.J."/>
            <person name="Barry K."/>
            <person name="Miller A.N."/>
            <person name="Grigoriev I.V."/>
            <person name="Debuchy R."/>
            <person name="Gladieux P."/>
            <person name="Thoren M.H."/>
            <person name="Johannesson H."/>
        </authorList>
    </citation>
    <scope>NUCLEOTIDE SEQUENCE</scope>
    <source>
        <strain evidence="11">CBS 606.72</strain>
    </source>
</reference>